<feature type="domain" description="Thioredoxin-like fold" evidence="12">
    <location>
        <begin position="124"/>
        <end position="194"/>
    </location>
</feature>
<keyword evidence="14" id="KW-1185">Reference proteome</keyword>
<feature type="domain" description="FAD/NAD(P)-binding" evidence="11">
    <location>
        <begin position="209"/>
        <end position="493"/>
    </location>
</feature>
<keyword evidence="6" id="KW-0520">NAD</keyword>
<dbReference type="Pfam" id="PF13192">
    <property type="entry name" value="Thioredoxin_3"/>
    <property type="match status" value="1"/>
</dbReference>
<feature type="binding site" evidence="9">
    <location>
        <begin position="470"/>
        <end position="480"/>
    </location>
    <ligand>
        <name>FAD</name>
        <dbReference type="ChEBI" id="CHEBI:57692"/>
    </ligand>
</feature>
<dbReference type="PIRSF" id="PIRSF000238">
    <property type="entry name" value="AhpF"/>
    <property type="match status" value="1"/>
</dbReference>
<keyword evidence="3" id="KW-0285">Flavoprotein</keyword>
<accession>A0A347WL16</accession>
<dbReference type="GO" id="GO:0102039">
    <property type="term" value="F:NADH-dependent peroxiredoxin activity"/>
    <property type="evidence" value="ECO:0007669"/>
    <property type="project" value="InterPro"/>
</dbReference>
<dbReference type="PRINTS" id="PR00469">
    <property type="entry name" value="PNDRDTASEII"/>
</dbReference>
<keyword evidence="8 10" id="KW-0676">Redox-active center</keyword>
<reference evidence="13 14" key="1">
    <citation type="submission" date="2017-09" db="EMBL/GenBank/DDBJ databases">
        <title>Complete genome sequence of Oxytococcus suis strain ZY16052.</title>
        <authorList>
            <person name="Li F."/>
        </authorList>
    </citation>
    <scope>NUCLEOTIDE SEQUENCE [LARGE SCALE GENOMIC DNA]</scope>
    <source>
        <strain evidence="13 14">ZY16052</strain>
    </source>
</reference>
<evidence type="ECO:0000259" key="12">
    <source>
        <dbReference type="Pfam" id="PF13192"/>
    </source>
</evidence>
<evidence type="ECO:0000256" key="4">
    <source>
        <dbReference type="ARBA" id="ARBA00022827"/>
    </source>
</evidence>
<dbReference type="InterPro" id="IPR023753">
    <property type="entry name" value="FAD/NAD-binding_dom"/>
</dbReference>
<dbReference type="InterPro" id="IPR044141">
    <property type="entry name" value="AhpF_NTD_C"/>
</dbReference>
<dbReference type="Proteomes" id="UP000263232">
    <property type="component" value="Chromosome"/>
</dbReference>
<dbReference type="EMBL" id="CP023434">
    <property type="protein sequence ID" value="AXY25773.1"/>
    <property type="molecule type" value="Genomic_DNA"/>
</dbReference>
<evidence type="ECO:0000256" key="3">
    <source>
        <dbReference type="ARBA" id="ARBA00022630"/>
    </source>
</evidence>
<dbReference type="PANTHER" id="PTHR48105">
    <property type="entry name" value="THIOREDOXIN REDUCTASE 1-RELATED-RELATED"/>
    <property type="match status" value="1"/>
</dbReference>
<dbReference type="OrthoDB" id="9806179at2"/>
<dbReference type="SUPFAM" id="SSF51905">
    <property type="entry name" value="FAD/NAD(P)-binding domain"/>
    <property type="match status" value="1"/>
</dbReference>
<evidence type="ECO:0000259" key="11">
    <source>
        <dbReference type="Pfam" id="PF07992"/>
    </source>
</evidence>
<dbReference type="InterPro" id="IPR036249">
    <property type="entry name" value="Thioredoxin-like_sf"/>
</dbReference>
<gene>
    <name evidence="13" type="ORF">CL176_07065</name>
</gene>
<dbReference type="PROSITE" id="PS51354">
    <property type="entry name" value="GLUTAREDOXIN_2"/>
    <property type="match status" value="1"/>
</dbReference>
<evidence type="ECO:0000256" key="10">
    <source>
        <dbReference type="PIRSR" id="PIRSR000238-2"/>
    </source>
</evidence>
<dbReference type="PRINTS" id="PR00368">
    <property type="entry name" value="FADPNR"/>
</dbReference>
<dbReference type="SUPFAM" id="SSF52833">
    <property type="entry name" value="Thioredoxin-like"/>
    <property type="match status" value="2"/>
</dbReference>
<name>A0A347WL16_9LACT</name>
<dbReference type="Gene3D" id="3.50.50.60">
    <property type="entry name" value="FAD/NAD(P)-binding domain"/>
    <property type="match status" value="2"/>
</dbReference>
<dbReference type="GO" id="GO:0000302">
    <property type="term" value="P:response to reactive oxygen species"/>
    <property type="evidence" value="ECO:0007669"/>
    <property type="project" value="InterPro"/>
</dbReference>
<feature type="disulfide bond" description="Redox-active" evidence="10">
    <location>
        <begin position="338"/>
        <end position="341"/>
    </location>
</feature>
<dbReference type="Gene3D" id="3.40.30.80">
    <property type="match status" value="1"/>
</dbReference>
<dbReference type="InterPro" id="IPR008255">
    <property type="entry name" value="Pyr_nucl-diS_OxRdtase_2_AS"/>
</dbReference>
<evidence type="ECO:0000256" key="8">
    <source>
        <dbReference type="ARBA" id="ARBA00023284"/>
    </source>
</evidence>
<dbReference type="AlphaFoldDB" id="A0A347WL16"/>
<dbReference type="RefSeq" id="WP_118990672.1">
    <property type="nucleotide sequence ID" value="NZ_CP023434.1"/>
</dbReference>
<evidence type="ECO:0000256" key="7">
    <source>
        <dbReference type="ARBA" id="ARBA00023157"/>
    </source>
</evidence>
<dbReference type="KEGG" id="abae:CL176_07065"/>
<dbReference type="GO" id="GO:0016668">
    <property type="term" value="F:oxidoreductase activity, acting on a sulfur group of donors, NAD(P) as acceptor"/>
    <property type="evidence" value="ECO:0007669"/>
    <property type="project" value="UniProtKB-ARBA"/>
</dbReference>
<evidence type="ECO:0000313" key="14">
    <source>
        <dbReference type="Proteomes" id="UP000263232"/>
    </source>
</evidence>
<organism evidence="13 14">
    <name type="scientific">Suicoccus acidiformans</name>
    <dbReference type="NCBI Taxonomy" id="2036206"/>
    <lineage>
        <taxon>Bacteria</taxon>
        <taxon>Bacillati</taxon>
        <taxon>Bacillota</taxon>
        <taxon>Bacilli</taxon>
        <taxon>Lactobacillales</taxon>
        <taxon>Aerococcaceae</taxon>
        <taxon>Suicoccus</taxon>
    </lineage>
</organism>
<keyword evidence="7 10" id="KW-1015">Disulfide bond</keyword>
<protein>
    <submittedName>
        <fullName evidence="13">Alkyl hydroperoxide reductase subunit F</fullName>
    </submittedName>
</protein>
<evidence type="ECO:0000256" key="5">
    <source>
        <dbReference type="ARBA" id="ARBA00023002"/>
    </source>
</evidence>
<dbReference type="GO" id="GO:0051287">
    <property type="term" value="F:NAD binding"/>
    <property type="evidence" value="ECO:0007669"/>
    <property type="project" value="InterPro"/>
</dbReference>
<evidence type="ECO:0000313" key="13">
    <source>
        <dbReference type="EMBL" id="AXY25773.1"/>
    </source>
</evidence>
<dbReference type="InterPro" id="IPR012081">
    <property type="entry name" value="Alkyl_hydroperoxide_Rdtase_suF"/>
</dbReference>
<dbReference type="PROSITE" id="PS00573">
    <property type="entry name" value="PYRIDINE_REDOX_2"/>
    <property type="match status" value="1"/>
</dbReference>
<dbReference type="InterPro" id="IPR036188">
    <property type="entry name" value="FAD/NAD-bd_sf"/>
</dbReference>
<evidence type="ECO:0000256" key="1">
    <source>
        <dbReference type="ARBA" id="ARBA00009333"/>
    </source>
</evidence>
<dbReference type="CDD" id="cd03026">
    <property type="entry name" value="AhpF_NTD_C"/>
    <property type="match status" value="1"/>
</dbReference>
<evidence type="ECO:0000256" key="9">
    <source>
        <dbReference type="PIRSR" id="PIRSR000238-1"/>
    </source>
</evidence>
<comment type="similarity">
    <text evidence="1">Belongs to the class-II pyridine nucleotide-disulfide oxidoreductase family.</text>
</comment>
<dbReference type="Pfam" id="PF07992">
    <property type="entry name" value="Pyr_redox_2"/>
    <property type="match status" value="1"/>
</dbReference>
<dbReference type="InterPro" id="IPR012336">
    <property type="entry name" value="Thioredoxin-like_fold"/>
</dbReference>
<dbReference type="NCBIfam" id="TIGR03140">
    <property type="entry name" value="AhpF"/>
    <property type="match status" value="1"/>
</dbReference>
<sequence length="511" mass="55316">MALDQELKAQLKQYFALLEGPVVFGLSTDDSEDSQKVADFVHEVAQMSDQLSVVEKELPLKPSFAVDTPDEETGIVFAGLPLGHEFSSLVLAILQVSGRAPKISDELKAQIQGIQQELHFVTYVSLTCQNCPDVVQNLNIMARLNPNIHHTMVEGGMFRSEVEARNILAVPTIYLNDEEFASGRISIEKILENLGEEVAKADLSEKGTFDVLVVGGGPAGAAAAVYAARKGIEVGLVADEFGGQVLDTLGIENFIGTEYIEGPQLMANMRRHVESYKVDIIEHQRVANVEREDSALTLTMEDGQSLTAKTAVLATGARWRAINVPGEQEFKNKGISYCTHCDGPLYKDKVVAIIGGGNSGIEAALDMAGLAKEVIVLEFLDTLKADQVLQDRLNELDNVRVVLNADTQAILGDGQVEQLVYKDRESGEEHTLDIGGLFILVGLVPNNEWLPETIERNGRGEIIVDERGATSLEGVYAAGDCTDQVFKQIIISSGSGATAALGAYDYLLRQG</sequence>
<dbReference type="InterPro" id="IPR044142">
    <property type="entry name" value="AhpF_NTD_N"/>
</dbReference>
<evidence type="ECO:0000256" key="2">
    <source>
        <dbReference type="ARBA" id="ARBA00011738"/>
    </source>
</evidence>
<comment type="cofactor">
    <cofactor evidence="9">
        <name>FAD</name>
        <dbReference type="ChEBI" id="CHEBI:57692"/>
    </cofactor>
    <text evidence="9">Binds 1 FAD per subunit.</text>
</comment>
<proteinExistence type="inferred from homology"/>
<feature type="binding site" evidence="9">
    <location>
        <begin position="210"/>
        <end position="225"/>
    </location>
    <ligand>
        <name>FAD</name>
        <dbReference type="ChEBI" id="CHEBI:57692"/>
    </ligand>
</feature>
<dbReference type="GO" id="GO:0050660">
    <property type="term" value="F:flavin adenine dinucleotide binding"/>
    <property type="evidence" value="ECO:0007669"/>
    <property type="project" value="InterPro"/>
</dbReference>
<dbReference type="CDD" id="cd02974">
    <property type="entry name" value="AhpF_NTD_N"/>
    <property type="match status" value="1"/>
</dbReference>
<keyword evidence="4 9" id="KW-0274">FAD</keyword>
<evidence type="ECO:0000256" key="6">
    <source>
        <dbReference type="ARBA" id="ARBA00023027"/>
    </source>
</evidence>
<comment type="subunit">
    <text evidence="2">Homodimer.</text>
</comment>
<keyword evidence="5" id="KW-0560">Oxidoreductase</keyword>
<dbReference type="InterPro" id="IPR050097">
    <property type="entry name" value="Ferredoxin-NADP_redctase_2"/>
</dbReference>